<name>A0ABW6UPF4_9ACTN</name>
<evidence type="ECO:0000313" key="1">
    <source>
        <dbReference type="EMBL" id="MFF4524449.1"/>
    </source>
</evidence>
<dbReference type="EMBL" id="JBIAWJ010000013">
    <property type="protein sequence ID" value="MFF4524449.1"/>
    <property type="molecule type" value="Genomic_DNA"/>
</dbReference>
<proteinExistence type="predicted"/>
<comment type="caution">
    <text evidence="1">The sequence shown here is derived from an EMBL/GenBank/DDBJ whole genome shotgun (WGS) entry which is preliminary data.</text>
</comment>
<accession>A0ABW6UPF4</accession>
<dbReference type="RefSeq" id="WP_387889266.1">
    <property type="nucleotide sequence ID" value="NZ_JBIAWJ010000013.1"/>
</dbReference>
<evidence type="ECO:0000313" key="2">
    <source>
        <dbReference type="Proteomes" id="UP001602058"/>
    </source>
</evidence>
<keyword evidence="2" id="KW-1185">Reference proteome</keyword>
<protein>
    <recommendedName>
        <fullName evidence="3">Lipoprotein</fullName>
    </recommendedName>
</protein>
<sequence>MALAAAFTALTGCVAHTEEFIDRIRVRVALPSCLSEARRRSLLMALADADRYGHDVTSRGATIWGEIDTRADADSNGISRDGS</sequence>
<dbReference type="Proteomes" id="UP001602058">
    <property type="component" value="Unassembled WGS sequence"/>
</dbReference>
<gene>
    <name evidence="1" type="ORF">ACFY1D_23955</name>
</gene>
<organism evidence="1 2">
    <name type="scientific">Streptomyces bluensis</name>
    <dbReference type="NCBI Taxonomy" id="33897"/>
    <lineage>
        <taxon>Bacteria</taxon>
        <taxon>Bacillati</taxon>
        <taxon>Actinomycetota</taxon>
        <taxon>Actinomycetes</taxon>
        <taxon>Kitasatosporales</taxon>
        <taxon>Streptomycetaceae</taxon>
        <taxon>Streptomyces</taxon>
    </lineage>
</organism>
<evidence type="ECO:0008006" key="3">
    <source>
        <dbReference type="Google" id="ProtNLM"/>
    </source>
</evidence>
<reference evidence="1 2" key="1">
    <citation type="submission" date="2024-10" db="EMBL/GenBank/DDBJ databases">
        <title>The Natural Products Discovery Center: Release of the First 8490 Sequenced Strains for Exploring Actinobacteria Biosynthetic Diversity.</title>
        <authorList>
            <person name="Kalkreuter E."/>
            <person name="Kautsar S.A."/>
            <person name="Yang D."/>
            <person name="Bader C.D."/>
            <person name="Teijaro C.N."/>
            <person name="Fluegel L."/>
            <person name="Davis C.M."/>
            <person name="Simpson J.R."/>
            <person name="Lauterbach L."/>
            <person name="Steele A.D."/>
            <person name="Gui C."/>
            <person name="Meng S."/>
            <person name="Li G."/>
            <person name="Viehrig K."/>
            <person name="Ye F."/>
            <person name="Su P."/>
            <person name="Kiefer A.F."/>
            <person name="Nichols A."/>
            <person name="Cepeda A.J."/>
            <person name="Yan W."/>
            <person name="Fan B."/>
            <person name="Jiang Y."/>
            <person name="Adhikari A."/>
            <person name="Zheng C.-J."/>
            <person name="Schuster L."/>
            <person name="Cowan T.M."/>
            <person name="Smanski M.J."/>
            <person name="Chevrette M.G."/>
            <person name="De Carvalho L.P.S."/>
            <person name="Shen B."/>
        </authorList>
    </citation>
    <scope>NUCLEOTIDE SEQUENCE [LARGE SCALE GENOMIC DNA]</scope>
    <source>
        <strain evidence="1 2">NPDC001390</strain>
    </source>
</reference>